<feature type="compositionally biased region" description="Basic and acidic residues" evidence="1">
    <location>
        <begin position="62"/>
        <end position="79"/>
    </location>
</feature>
<name>A0A077Z1D1_TRITR</name>
<feature type="compositionally biased region" description="Basic and acidic residues" evidence="1">
    <location>
        <begin position="34"/>
        <end position="52"/>
    </location>
</feature>
<sequence length="225" mass="25882">MSRPKKDAPVRFRDLYERSKLGEDETQQSIRVPGDAKNKGTGEKRSDWKSDNSKGSSFQSEKNSDKLSNEDPHSLRRQDSLQQDVLERSVNQSCSKAEERSRKRLSVSDVKESYSQLNVSPKTKFGERSRVGNNQEFLQQEHPRRRRDEGFSDTSSDKNLPVDLPSRLEEKVADINSEADSDLKEWIEKKHSKNKDQEKLGGAYIPPMKLKAMHASITDKNRYHC</sequence>
<gene>
    <name evidence="2" type="ORF">TTRE_0000199901</name>
</gene>
<feature type="region of interest" description="Disordered" evidence="1">
    <location>
        <begin position="1"/>
        <end position="175"/>
    </location>
</feature>
<evidence type="ECO:0000256" key="1">
    <source>
        <dbReference type="SAM" id="MobiDB-lite"/>
    </source>
</evidence>
<accession>A0A077Z1D1</accession>
<feature type="compositionally biased region" description="Basic and acidic residues" evidence="1">
    <location>
        <begin position="1"/>
        <end position="23"/>
    </location>
</feature>
<evidence type="ECO:0000313" key="3">
    <source>
        <dbReference type="Proteomes" id="UP000030665"/>
    </source>
</evidence>
<protein>
    <submittedName>
        <fullName evidence="2">Uncharacterized protein</fullName>
    </submittedName>
</protein>
<proteinExistence type="predicted"/>
<feature type="compositionally biased region" description="Basic and acidic residues" evidence="1">
    <location>
        <begin position="139"/>
        <end position="150"/>
    </location>
</feature>
<reference evidence="2" key="1">
    <citation type="submission" date="2014-01" db="EMBL/GenBank/DDBJ databases">
        <authorList>
            <person name="Aslett M."/>
        </authorList>
    </citation>
    <scope>NUCLEOTIDE SEQUENCE</scope>
</reference>
<dbReference type="EMBL" id="HG805865">
    <property type="protein sequence ID" value="CDW53734.1"/>
    <property type="molecule type" value="Genomic_DNA"/>
</dbReference>
<evidence type="ECO:0000313" key="2">
    <source>
        <dbReference type="EMBL" id="CDW53734.1"/>
    </source>
</evidence>
<keyword evidence="3" id="KW-1185">Reference proteome</keyword>
<dbReference type="Proteomes" id="UP000030665">
    <property type="component" value="Unassembled WGS sequence"/>
</dbReference>
<reference evidence="2" key="2">
    <citation type="submission" date="2014-03" db="EMBL/GenBank/DDBJ databases">
        <title>The whipworm genome and dual-species transcriptomics of an intimate host-pathogen interaction.</title>
        <authorList>
            <person name="Foth B.J."/>
            <person name="Tsai I.J."/>
            <person name="Reid A.J."/>
            <person name="Bancroft A.J."/>
            <person name="Nichol S."/>
            <person name="Tracey A."/>
            <person name="Holroyd N."/>
            <person name="Cotton J.A."/>
            <person name="Stanley E.J."/>
            <person name="Zarowiecki M."/>
            <person name="Liu J.Z."/>
            <person name="Huckvale T."/>
            <person name="Cooper P.J."/>
            <person name="Grencis R.K."/>
            <person name="Berriman M."/>
        </authorList>
    </citation>
    <scope>NUCLEOTIDE SEQUENCE [LARGE SCALE GENOMIC DNA]</scope>
</reference>
<dbReference type="AlphaFoldDB" id="A0A077Z1D1"/>
<organism evidence="2 3">
    <name type="scientific">Trichuris trichiura</name>
    <name type="common">Whipworm</name>
    <name type="synonym">Trichocephalus trichiurus</name>
    <dbReference type="NCBI Taxonomy" id="36087"/>
    <lineage>
        <taxon>Eukaryota</taxon>
        <taxon>Metazoa</taxon>
        <taxon>Ecdysozoa</taxon>
        <taxon>Nematoda</taxon>
        <taxon>Enoplea</taxon>
        <taxon>Dorylaimia</taxon>
        <taxon>Trichinellida</taxon>
        <taxon>Trichuridae</taxon>
        <taxon>Trichuris</taxon>
    </lineage>
</organism>